<gene>
    <name evidence="2" type="ORF">HB897_04900</name>
</gene>
<dbReference type="Proteomes" id="UP000523362">
    <property type="component" value="Unassembled WGS sequence"/>
</dbReference>
<reference evidence="2 3" key="1">
    <citation type="submission" date="2020-03" db="EMBL/GenBank/DDBJ databases">
        <title>Soil Listeria distribution.</title>
        <authorList>
            <person name="Liao J."/>
            <person name="Wiedmann M."/>
        </authorList>
    </citation>
    <scope>NUCLEOTIDE SEQUENCE [LARGE SCALE GENOMIC DNA]</scope>
    <source>
        <strain evidence="2 3">FSL L7-1560</strain>
    </source>
</reference>
<feature type="domain" description="GyrI-like small molecule binding" evidence="1">
    <location>
        <begin position="25"/>
        <end position="206"/>
    </location>
</feature>
<dbReference type="InterPro" id="IPR008319">
    <property type="entry name" value="GyrI-like_CCH_Lin2189-like"/>
</dbReference>
<dbReference type="Gene3D" id="3.20.80.10">
    <property type="entry name" value="Regulatory factor, effector binding domain"/>
    <property type="match status" value="1"/>
</dbReference>
<evidence type="ECO:0000313" key="2">
    <source>
        <dbReference type="EMBL" id="MBC1485572.1"/>
    </source>
</evidence>
<dbReference type="AlphaFoldDB" id="A0A7X0X122"/>
<dbReference type="Pfam" id="PF06445">
    <property type="entry name" value="GyrI-like"/>
    <property type="match status" value="1"/>
</dbReference>
<dbReference type="PIRSF" id="PIRSF031644">
    <property type="entry name" value="UCP031644"/>
    <property type="match status" value="1"/>
</dbReference>
<sequence length="208" mass="23988">MAEEKIDFKKLEKELYAPKRKPERIFVPEINFLMVDGKGDPDGPEYQAAVQALYTIAYTIKMSKMGDTRLAGYNDFVVPPLEGLWWSEGKFDLADRDAWLWTSLLRQPDFVTAEVLEWAKQTAKKKKPAIDTSRVKLERFLEGECVQMMHIGPFSEEVETTAKLHQFMAEEGLHNDTGAVRKHHEIYLSDPRKTDQAKMRTILRLPVS</sequence>
<name>A0A7X0X122_LISSE</name>
<accession>A0A7X0X122</accession>
<comment type="caution">
    <text evidence="2">The sequence shown here is derived from an EMBL/GenBank/DDBJ whole genome shotgun (WGS) entry which is preliminary data.</text>
</comment>
<dbReference type="InterPro" id="IPR029442">
    <property type="entry name" value="GyrI-like"/>
</dbReference>
<protein>
    <submittedName>
        <fullName evidence="2">Transcriptional regulator</fullName>
    </submittedName>
</protein>
<dbReference type="EMBL" id="JAARRG010000002">
    <property type="protein sequence ID" value="MBC1485572.1"/>
    <property type="molecule type" value="Genomic_DNA"/>
</dbReference>
<dbReference type="InterPro" id="IPR011256">
    <property type="entry name" value="Reg_factor_effector_dom_sf"/>
</dbReference>
<evidence type="ECO:0000313" key="3">
    <source>
        <dbReference type="Proteomes" id="UP000523362"/>
    </source>
</evidence>
<organism evidence="2 3">
    <name type="scientific">Listeria seeligeri</name>
    <dbReference type="NCBI Taxonomy" id="1640"/>
    <lineage>
        <taxon>Bacteria</taxon>
        <taxon>Bacillati</taxon>
        <taxon>Bacillota</taxon>
        <taxon>Bacilli</taxon>
        <taxon>Bacillales</taxon>
        <taxon>Listeriaceae</taxon>
        <taxon>Listeria</taxon>
    </lineage>
</organism>
<evidence type="ECO:0000259" key="1">
    <source>
        <dbReference type="Pfam" id="PF06445"/>
    </source>
</evidence>
<proteinExistence type="predicted"/>
<dbReference type="RefSeq" id="WP_185383442.1">
    <property type="nucleotide sequence ID" value="NZ_JAARRG010000002.1"/>
</dbReference>